<organism evidence="1">
    <name type="scientific">Arundo donax</name>
    <name type="common">Giant reed</name>
    <name type="synonym">Donax arundinaceus</name>
    <dbReference type="NCBI Taxonomy" id="35708"/>
    <lineage>
        <taxon>Eukaryota</taxon>
        <taxon>Viridiplantae</taxon>
        <taxon>Streptophyta</taxon>
        <taxon>Embryophyta</taxon>
        <taxon>Tracheophyta</taxon>
        <taxon>Spermatophyta</taxon>
        <taxon>Magnoliopsida</taxon>
        <taxon>Liliopsida</taxon>
        <taxon>Poales</taxon>
        <taxon>Poaceae</taxon>
        <taxon>PACMAD clade</taxon>
        <taxon>Arundinoideae</taxon>
        <taxon>Arundineae</taxon>
        <taxon>Arundo</taxon>
    </lineage>
</organism>
<reference evidence="1" key="1">
    <citation type="submission" date="2014-09" db="EMBL/GenBank/DDBJ databases">
        <authorList>
            <person name="Magalhaes I.L.F."/>
            <person name="Oliveira U."/>
            <person name="Santos F.R."/>
            <person name="Vidigal T.H.D.A."/>
            <person name="Brescovit A.D."/>
            <person name="Santos A.J."/>
        </authorList>
    </citation>
    <scope>NUCLEOTIDE SEQUENCE</scope>
    <source>
        <tissue evidence="1">Shoot tissue taken approximately 20 cm above the soil surface</tissue>
    </source>
</reference>
<evidence type="ECO:0000313" key="1">
    <source>
        <dbReference type="EMBL" id="JAD57362.1"/>
    </source>
</evidence>
<protein>
    <submittedName>
        <fullName evidence="1">Uncharacterized protein</fullName>
    </submittedName>
</protein>
<proteinExistence type="predicted"/>
<dbReference type="AlphaFoldDB" id="A0A0A9BDH6"/>
<accession>A0A0A9BDH6</accession>
<dbReference type="EMBL" id="GBRH01240533">
    <property type="protein sequence ID" value="JAD57362.1"/>
    <property type="molecule type" value="Transcribed_RNA"/>
</dbReference>
<reference evidence="1" key="2">
    <citation type="journal article" date="2015" name="Data Brief">
        <title>Shoot transcriptome of the giant reed, Arundo donax.</title>
        <authorList>
            <person name="Barrero R.A."/>
            <person name="Guerrero F.D."/>
            <person name="Moolhuijzen P."/>
            <person name="Goolsby J.A."/>
            <person name="Tidwell J."/>
            <person name="Bellgard S.E."/>
            <person name="Bellgard M.I."/>
        </authorList>
    </citation>
    <scope>NUCLEOTIDE SEQUENCE</scope>
    <source>
        <tissue evidence="1">Shoot tissue taken approximately 20 cm above the soil surface</tissue>
    </source>
</reference>
<sequence>MDAINNIARNFGLAVPPKQLLNRSEAHL</sequence>
<name>A0A0A9BDH6_ARUDO</name>